<sequence>MKQITKDTLLDVIKTYVESKESNKKPMLIWFQSNDDIDNARRAIREIKGCCEANQHPLYGHEHFIDNEGKVKKIADHPELTTKFIYPGRYDENVRFFMYHRYVEQLLDDHIEYVKELAEKTQKPLVMLINDYSKEENPMFDASPFEEYLL</sequence>
<accession>A0A0D0IY81</accession>
<organism evidence="1 2">
    <name type="scientific">Prevotella pectinovora</name>
    <dbReference type="NCBI Taxonomy" id="1602169"/>
    <lineage>
        <taxon>Bacteria</taxon>
        <taxon>Pseudomonadati</taxon>
        <taxon>Bacteroidota</taxon>
        <taxon>Bacteroidia</taxon>
        <taxon>Bacteroidales</taxon>
        <taxon>Prevotellaceae</taxon>
        <taxon>Prevotella</taxon>
    </lineage>
</organism>
<dbReference type="RefSeq" id="WP_042519756.1">
    <property type="nucleotide sequence ID" value="NZ_JXQI01000017.1"/>
</dbReference>
<comment type="caution">
    <text evidence="1">The sequence shown here is derived from an EMBL/GenBank/DDBJ whole genome shotgun (WGS) entry which is preliminary data.</text>
</comment>
<evidence type="ECO:0000313" key="2">
    <source>
        <dbReference type="Proteomes" id="UP000032046"/>
    </source>
</evidence>
<dbReference type="Proteomes" id="UP000032046">
    <property type="component" value="Unassembled WGS sequence"/>
</dbReference>
<gene>
    <name evidence="1" type="ORF">ST44_09860</name>
</gene>
<proteinExistence type="predicted"/>
<keyword evidence="2" id="KW-1185">Reference proteome</keyword>
<protein>
    <submittedName>
        <fullName evidence="1">Contig69, whole genome shotgun sequence</fullName>
    </submittedName>
</protein>
<evidence type="ECO:0000313" key="1">
    <source>
        <dbReference type="EMBL" id="KIP61213.1"/>
    </source>
</evidence>
<name>A0A0D0IY81_9BACT</name>
<dbReference type="AlphaFoldDB" id="A0A0D0IY81"/>
<reference evidence="1 2" key="1">
    <citation type="submission" date="2015-01" db="EMBL/GenBank/DDBJ databases">
        <title>Comparative genomics of non-oral Prevotella species.</title>
        <authorList>
            <person name="Accetto T."/>
            <person name="Nograsek B."/>
            <person name="Avgustin G."/>
        </authorList>
    </citation>
    <scope>NUCLEOTIDE SEQUENCE [LARGE SCALE GENOMIC DNA]</scope>
    <source>
        <strain evidence="1 2">P5-119</strain>
    </source>
</reference>
<dbReference type="EMBL" id="JXQK01000069">
    <property type="protein sequence ID" value="KIP61213.1"/>
    <property type="molecule type" value="Genomic_DNA"/>
</dbReference>